<dbReference type="InterPro" id="IPR026906">
    <property type="entry name" value="LRR_5"/>
</dbReference>
<feature type="transmembrane region" description="Helical" evidence="11">
    <location>
        <begin position="785"/>
        <end position="809"/>
    </location>
</feature>
<dbReference type="Gene3D" id="3.80.10.10">
    <property type="entry name" value="Ribonuclease Inhibitor"/>
    <property type="match status" value="5"/>
</dbReference>
<dbReference type="InterPro" id="IPR000157">
    <property type="entry name" value="TIR_dom"/>
</dbReference>
<dbReference type="FunFam" id="3.80.10.10:FF:001164">
    <property type="entry name" value="GH01279p"/>
    <property type="match status" value="2"/>
</dbReference>
<evidence type="ECO:0000256" key="7">
    <source>
        <dbReference type="ARBA" id="ARBA00022989"/>
    </source>
</evidence>
<dbReference type="InterPro" id="IPR003591">
    <property type="entry name" value="Leu-rich_rpt_typical-subtyp"/>
</dbReference>
<comment type="similarity">
    <text evidence="2">Belongs to the Toll-like receptor family.</text>
</comment>
<dbReference type="Pfam" id="PF13306">
    <property type="entry name" value="LRR_5"/>
    <property type="match status" value="1"/>
</dbReference>
<evidence type="ECO:0000256" key="8">
    <source>
        <dbReference type="ARBA" id="ARBA00023136"/>
    </source>
</evidence>
<dbReference type="PANTHER" id="PTHR24365:SF541">
    <property type="entry name" value="PROTEIN TOLL-RELATED"/>
    <property type="match status" value="1"/>
</dbReference>
<sequence length="993" mass="114520">MNAWEVAWRLTFWTWMVLPSANSLDCGRCDRGANELTCPYSFSPDHYVIKLTDVREWPRSSFHLKCKHDAQSVDFSYISDCDFSTVKYVELQWCPMPNGSFSEMFEQIGIIAKNVTSLSFVNLGQRYENLQEWHLEGLTNLKALEFKNNGFTSIPPHVFDNTPKLLHLMLVENQMETLPESLFHNTKNLTRLELQNNGIVSLPKGLFANLTNLRNISLWENLLSQIQPELLSDSPKLWSLELTKNNISQLDPDVFSGLREIRKILISNNKLETFPERVFHECPNLERLEFENNRITDLPDDIFSENVNIKRLNMDYNRLTRLPEKLFTNMKNLENLKLKRNGIKSVPLGLFEGLEKLQVLDLQSNILEDLPPGIFDDLISVDLLILHNNSLSELPDEIFANCESLRELYLSYNKLNTLLPTMFPNSSLESVIDLSNNNLSFSSSRTELTHYNKTITVQDYFPLARMTGLTRLLLKNNQITEVPLALTTEFENLSTLDLSYNSISYLDHHDLTFKSSILKIDYRYNNIKVINLNYMNFSTDTNSRVEIYVSENPLVCNCELFKFAKLTKGTLRDDIALTVADASQVQCSYPEMTYVTSIDPTSLTCKSQKCIENCTCMKRPHDHMFVVDCSYQNLQSIPLLKKEHIPNDDDYEVTLMLTNNSITSLDGLGKGEYTNLVNLTIPYNKLSFISDTYLPKTLEALNVRGNNISSLTTSVMKFFNLSDVQLNLGNNPWRCDCNTLELHRFLVDSGQKVLDIHEIGCSNFKDEGLINLNEEDLCPLIKQPFVIASITAASIILLVIAILGTVSFYKFRQDIKVWLFTHRLLLWAVAEEEKDGDKKYDAFVSYSSKDEEFVNTILVPGLENKDPKYKLCLHYRDWVPGEYIQNQIHHSVEESRRTIVVLSPNFIENVWGHLEFKAAHSKALKDKTNRIIVIVLGEVPPKDELDEELRLYLSTRTYLLKSDPKFWEKLRYAMPHPPDLLKKKEKQEKIELR</sequence>
<keyword evidence="10" id="KW-0325">Glycoprotein</keyword>
<comment type="subcellular location">
    <subcellularLocation>
        <location evidence="1">Membrane</location>
        <topology evidence="1">Single-pass type I membrane protein</topology>
    </subcellularLocation>
</comment>
<evidence type="ECO:0000256" key="9">
    <source>
        <dbReference type="ARBA" id="ARBA00023170"/>
    </source>
</evidence>
<keyword evidence="7 11" id="KW-1133">Transmembrane helix</keyword>
<evidence type="ECO:0000256" key="11">
    <source>
        <dbReference type="SAM" id="Phobius"/>
    </source>
</evidence>
<dbReference type="EMBL" id="MT760791">
    <property type="protein sequence ID" value="QQG63317.1"/>
    <property type="molecule type" value="mRNA"/>
</dbReference>
<name>A0A7T5V8Z9_PALCI</name>
<accession>A0A7T5V8Z9</accession>
<dbReference type="PRINTS" id="PR01537">
    <property type="entry name" value="INTRLKN1R1F"/>
</dbReference>
<feature type="signal peptide" evidence="12">
    <location>
        <begin position="1"/>
        <end position="23"/>
    </location>
</feature>
<evidence type="ECO:0000256" key="12">
    <source>
        <dbReference type="SAM" id="SignalP"/>
    </source>
</evidence>
<dbReference type="Pfam" id="PF13855">
    <property type="entry name" value="LRR_8"/>
    <property type="match status" value="1"/>
</dbReference>
<dbReference type="InterPro" id="IPR032675">
    <property type="entry name" value="LRR_dom_sf"/>
</dbReference>
<dbReference type="GO" id="GO:0038023">
    <property type="term" value="F:signaling receptor activity"/>
    <property type="evidence" value="ECO:0007669"/>
    <property type="project" value="TreeGrafter"/>
</dbReference>
<dbReference type="FunFam" id="3.40.50.10140:FF:000021">
    <property type="entry name" value="Toll receptor 13"/>
    <property type="match status" value="1"/>
</dbReference>
<dbReference type="SUPFAM" id="SSF52058">
    <property type="entry name" value="L domain-like"/>
    <property type="match status" value="3"/>
</dbReference>
<evidence type="ECO:0000256" key="5">
    <source>
        <dbReference type="ARBA" id="ARBA00022729"/>
    </source>
</evidence>
<dbReference type="Gene3D" id="3.40.50.10140">
    <property type="entry name" value="Toll/interleukin-1 receptor homology (TIR) domain"/>
    <property type="match status" value="1"/>
</dbReference>
<dbReference type="SUPFAM" id="SSF52200">
    <property type="entry name" value="Toll/Interleukin receptor TIR domain"/>
    <property type="match status" value="1"/>
</dbReference>
<dbReference type="SMART" id="SM00364">
    <property type="entry name" value="LRR_BAC"/>
    <property type="match status" value="8"/>
</dbReference>
<evidence type="ECO:0000313" key="14">
    <source>
        <dbReference type="EMBL" id="QQG63317.1"/>
    </source>
</evidence>
<dbReference type="InterPro" id="IPR001611">
    <property type="entry name" value="Leu-rich_rpt"/>
</dbReference>
<evidence type="ECO:0000256" key="1">
    <source>
        <dbReference type="ARBA" id="ARBA00004479"/>
    </source>
</evidence>
<evidence type="ECO:0000256" key="3">
    <source>
        <dbReference type="ARBA" id="ARBA00022614"/>
    </source>
</evidence>
<dbReference type="SMART" id="SM00369">
    <property type="entry name" value="LRR_TYP"/>
    <property type="match status" value="14"/>
</dbReference>
<evidence type="ECO:0000256" key="10">
    <source>
        <dbReference type="ARBA" id="ARBA00023180"/>
    </source>
</evidence>
<keyword evidence="6" id="KW-0677">Repeat</keyword>
<keyword evidence="5 12" id="KW-0732">Signal</keyword>
<reference evidence="14" key="1">
    <citation type="journal article" date="2020" name="Dev. Comp. Immunol.">
        <title>Identification, characterization, and functional analysis of Toll and ECSIT in Exopalaemon carinicauda.</title>
        <authorList>
            <person name="Ge Q."/>
            <person name="Wang J."/>
            <person name="Li J."/>
            <person name="Li J."/>
        </authorList>
    </citation>
    <scope>NUCLEOTIDE SEQUENCE</scope>
</reference>
<dbReference type="SMART" id="SM00082">
    <property type="entry name" value="LRRCT"/>
    <property type="match status" value="2"/>
</dbReference>
<dbReference type="PROSITE" id="PS50104">
    <property type="entry name" value="TIR"/>
    <property type="match status" value="1"/>
</dbReference>
<dbReference type="SMART" id="SM00255">
    <property type="entry name" value="TIR"/>
    <property type="match status" value="1"/>
</dbReference>
<dbReference type="Pfam" id="PF00560">
    <property type="entry name" value="LRR_1"/>
    <property type="match status" value="1"/>
</dbReference>
<dbReference type="InterPro" id="IPR035897">
    <property type="entry name" value="Toll_tir_struct_dom_sf"/>
</dbReference>
<dbReference type="GO" id="GO:0002224">
    <property type="term" value="P:toll-like receptor signaling pathway"/>
    <property type="evidence" value="ECO:0007669"/>
    <property type="project" value="TreeGrafter"/>
</dbReference>
<keyword evidence="9" id="KW-0675">Receptor</keyword>
<protein>
    <submittedName>
        <fullName evidence="14">Toll</fullName>
    </submittedName>
</protein>
<dbReference type="AlphaFoldDB" id="A0A7T5V8Z9"/>
<feature type="domain" description="TIR" evidence="13">
    <location>
        <begin position="838"/>
        <end position="974"/>
    </location>
</feature>
<proteinExistence type="evidence at transcript level"/>
<dbReference type="PROSITE" id="PS51450">
    <property type="entry name" value="LRR"/>
    <property type="match status" value="2"/>
</dbReference>
<keyword evidence="4 11" id="KW-0812">Transmembrane</keyword>
<dbReference type="PANTHER" id="PTHR24365">
    <property type="entry name" value="TOLL-LIKE RECEPTOR"/>
    <property type="match status" value="1"/>
</dbReference>
<feature type="chain" id="PRO_5030834612" evidence="12">
    <location>
        <begin position="24"/>
        <end position="993"/>
    </location>
</feature>
<evidence type="ECO:0000256" key="4">
    <source>
        <dbReference type="ARBA" id="ARBA00022692"/>
    </source>
</evidence>
<dbReference type="Pfam" id="PF01582">
    <property type="entry name" value="TIR"/>
    <property type="match status" value="1"/>
</dbReference>
<keyword evidence="8 11" id="KW-0472">Membrane</keyword>
<dbReference type="GO" id="GO:0005886">
    <property type="term" value="C:plasma membrane"/>
    <property type="evidence" value="ECO:0007669"/>
    <property type="project" value="TreeGrafter"/>
</dbReference>
<evidence type="ECO:0000256" key="6">
    <source>
        <dbReference type="ARBA" id="ARBA00022737"/>
    </source>
</evidence>
<dbReference type="InterPro" id="IPR000483">
    <property type="entry name" value="Cys-rich_flank_reg_C"/>
</dbReference>
<keyword evidence="3" id="KW-0433">Leucine-rich repeat</keyword>
<evidence type="ECO:0000259" key="13">
    <source>
        <dbReference type="PROSITE" id="PS50104"/>
    </source>
</evidence>
<organism evidence="14">
    <name type="scientific">Palaemon carinicauda</name>
    <name type="common">Ridgetail white prawn</name>
    <name type="synonym">Exopalaemon carinicauda</name>
    <dbReference type="NCBI Taxonomy" id="392227"/>
    <lineage>
        <taxon>Eukaryota</taxon>
        <taxon>Metazoa</taxon>
        <taxon>Ecdysozoa</taxon>
        <taxon>Arthropoda</taxon>
        <taxon>Crustacea</taxon>
        <taxon>Multicrustacea</taxon>
        <taxon>Malacostraca</taxon>
        <taxon>Eumalacostraca</taxon>
        <taxon>Eucarida</taxon>
        <taxon>Decapoda</taxon>
        <taxon>Pleocyemata</taxon>
        <taxon>Caridea</taxon>
        <taxon>Palaemonoidea</taxon>
        <taxon>Palaemonidae</taxon>
        <taxon>Palaemon</taxon>
    </lineage>
</organism>
<evidence type="ECO:0000256" key="2">
    <source>
        <dbReference type="ARBA" id="ARBA00009634"/>
    </source>
</evidence>